<dbReference type="Pfam" id="PF05163">
    <property type="entry name" value="DinB"/>
    <property type="match status" value="1"/>
</dbReference>
<accession>A0ABV9GP81</accession>
<reference evidence="4" key="1">
    <citation type="journal article" date="2019" name="Int. J. Syst. Evol. Microbiol.">
        <title>The Global Catalogue of Microorganisms (GCM) 10K type strain sequencing project: providing services to taxonomists for standard genome sequencing and annotation.</title>
        <authorList>
            <consortium name="The Broad Institute Genomics Platform"/>
            <consortium name="The Broad Institute Genome Sequencing Center for Infectious Disease"/>
            <person name="Wu L."/>
            <person name="Ma J."/>
        </authorList>
    </citation>
    <scope>NUCLEOTIDE SEQUENCE [LARGE SCALE GENOMIC DNA]</scope>
    <source>
        <strain evidence="4">CGMCC 1.16306</strain>
    </source>
</reference>
<name>A0ABV9GP81_9BACL</name>
<evidence type="ECO:0000313" key="4">
    <source>
        <dbReference type="Proteomes" id="UP001596022"/>
    </source>
</evidence>
<organism evidence="3 4">
    <name type="scientific">Camelliibacillus cellulosilyticus</name>
    <dbReference type="NCBI Taxonomy" id="2174486"/>
    <lineage>
        <taxon>Bacteria</taxon>
        <taxon>Bacillati</taxon>
        <taxon>Bacillota</taxon>
        <taxon>Bacilli</taxon>
        <taxon>Bacillales</taxon>
        <taxon>Sporolactobacillaceae</taxon>
        <taxon>Camelliibacillus</taxon>
    </lineage>
</organism>
<evidence type="ECO:0000313" key="3">
    <source>
        <dbReference type="EMBL" id="MFC4618736.1"/>
    </source>
</evidence>
<evidence type="ECO:0000256" key="2">
    <source>
        <dbReference type="ARBA" id="ARBA00022723"/>
    </source>
</evidence>
<dbReference type="EMBL" id="JBHSFW010000003">
    <property type="protein sequence ID" value="MFC4618736.1"/>
    <property type="molecule type" value="Genomic_DNA"/>
</dbReference>
<gene>
    <name evidence="3" type="ORF">ACFO4N_08295</name>
</gene>
<protein>
    <submittedName>
        <fullName evidence="3">DinB family protein</fullName>
    </submittedName>
</protein>
<comment type="caution">
    <text evidence="3">The sequence shown here is derived from an EMBL/GenBank/DDBJ whole genome shotgun (WGS) entry which is preliminary data.</text>
</comment>
<sequence length="151" mass="17157">MGKVDAMMKNWLGHREVLEELLKPIADEHVNFKPWDGAKSLGELALHVTQWNQTFATLVKTGECRVPEPLTLTSMSDVRALVAELTEKTKKVYASITDAELDLTREFFSGFSASGANFLQIMYDHEVHHKGQLFVYARMVGVKSVPFFRKR</sequence>
<dbReference type="RefSeq" id="WP_376845806.1">
    <property type="nucleotide sequence ID" value="NZ_JBHSFW010000003.1"/>
</dbReference>
<dbReference type="SUPFAM" id="SSF109854">
    <property type="entry name" value="DinB/YfiT-like putative metalloenzymes"/>
    <property type="match status" value="1"/>
</dbReference>
<dbReference type="InterPro" id="IPR007837">
    <property type="entry name" value="DinB"/>
</dbReference>
<dbReference type="InterPro" id="IPR034660">
    <property type="entry name" value="DinB/YfiT-like"/>
</dbReference>
<comment type="similarity">
    <text evidence="1">Belongs to the DinB family.</text>
</comment>
<proteinExistence type="inferred from homology"/>
<evidence type="ECO:0000256" key="1">
    <source>
        <dbReference type="ARBA" id="ARBA00008635"/>
    </source>
</evidence>
<keyword evidence="2" id="KW-0479">Metal-binding</keyword>
<dbReference type="Proteomes" id="UP001596022">
    <property type="component" value="Unassembled WGS sequence"/>
</dbReference>
<dbReference type="Gene3D" id="1.20.120.450">
    <property type="entry name" value="dinb family like domain"/>
    <property type="match status" value="1"/>
</dbReference>
<keyword evidence="4" id="KW-1185">Reference proteome</keyword>